<accession>G0UKA5</accession>
<organism evidence="12">
    <name type="scientific">Trypanosoma congolense (strain IL3000)</name>
    <dbReference type="NCBI Taxonomy" id="1068625"/>
    <lineage>
        <taxon>Eukaryota</taxon>
        <taxon>Discoba</taxon>
        <taxon>Euglenozoa</taxon>
        <taxon>Kinetoplastea</taxon>
        <taxon>Metakinetoplastina</taxon>
        <taxon>Trypanosomatida</taxon>
        <taxon>Trypanosomatidae</taxon>
        <taxon>Trypanosoma</taxon>
        <taxon>Nannomonas</taxon>
    </lineage>
</organism>
<feature type="transmembrane region" description="Helical" evidence="10">
    <location>
        <begin position="1236"/>
        <end position="1257"/>
    </location>
</feature>
<comment type="subcellular location">
    <subcellularLocation>
        <location evidence="1">Membrane</location>
        <topology evidence="1">Multi-pass membrane protein</topology>
    </subcellularLocation>
</comment>
<dbReference type="GO" id="GO:0005319">
    <property type="term" value="F:lipid transporter activity"/>
    <property type="evidence" value="ECO:0007669"/>
    <property type="project" value="TreeGrafter"/>
</dbReference>
<dbReference type="Pfam" id="PF12698">
    <property type="entry name" value="ABC2_membrane_3"/>
    <property type="match status" value="2"/>
</dbReference>
<dbReference type="GO" id="GO:0005524">
    <property type="term" value="F:ATP binding"/>
    <property type="evidence" value="ECO:0007669"/>
    <property type="project" value="UniProtKB-KW"/>
</dbReference>
<keyword evidence="3" id="KW-0813">Transport</keyword>
<protein>
    <submittedName>
        <fullName evidence="12">Uncharacterized protein TCIL3000_3_2420</fullName>
    </submittedName>
</protein>
<keyword evidence="7" id="KW-0067">ATP-binding</keyword>
<name>G0UKA5_TRYCI</name>
<dbReference type="GO" id="GO:0016887">
    <property type="term" value="F:ATP hydrolysis activity"/>
    <property type="evidence" value="ECO:0007669"/>
    <property type="project" value="InterPro"/>
</dbReference>
<evidence type="ECO:0000256" key="1">
    <source>
        <dbReference type="ARBA" id="ARBA00004141"/>
    </source>
</evidence>
<feature type="transmembrane region" description="Helical" evidence="10">
    <location>
        <begin position="413"/>
        <end position="436"/>
    </location>
</feature>
<feature type="transmembrane region" description="Helical" evidence="10">
    <location>
        <begin position="25"/>
        <end position="45"/>
    </location>
</feature>
<feature type="domain" description="ABC transporter" evidence="11">
    <location>
        <begin position="617"/>
        <end position="856"/>
    </location>
</feature>
<feature type="transmembrane region" description="Helical" evidence="10">
    <location>
        <begin position="473"/>
        <end position="493"/>
    </location>
</feature>
<dbReference type="PROSITE" id="PS50893">
    <property type="entry name" value="ABC_TRANSPORTER_2"/>
    <property type="match status" value="2"/>
</dbReference>
<feature type="transmembrane region" description="Helical" evidence="10">
    <location>
        <begin position="383"/>
        <end position="407"/>
    </location>
</feature>
<keyword evidence="8 10" id="KW-1133">Transmembrane helix</keyword>
<dbReference type="SUPFAM" id="SSF52540">
    <property type="entry name" value="P-loop containing nucleoside triphosphate hydrolases"/>
    <property type="match status" value="2"/>
</dbReference>
<dbReference type="PANTHER" id="PTHR19229">
    <property type="entry name" value="ATP-BINDING CASSETTE TRANSPORTER SUBFAMILY A ABCA"/>
    <property type="match status" value="1"/>
</dbReference>
<dbReference type="Gene3D" id="3.40.50.300">
    <property type="entry name" value="P-loop containing nucleotide triphosphate hydrolases"/>
    <property type="match status" value="2"/>
</dbReference>
<reference evidence="12" key="1">
    <citation type="journal article" date="2012" name="Proc. Natl. Acad. Sci. U.S.A.">
        <title>Antigenic diversity is generated by distinct evolutionary mechanisms in African trypanosome species.</title>
        <authorList>
            <person name="Jackson A.P."/>
            <person name="Berry A."/>
            <person name="Aslett M."/>
            <person name="Allison H.C."/>
            <person name="Burton P."/>
            <person name="Vavrova-Anderson J."/>
            <person name="Brown R."/>
            <person name="Browne H."/>
            <person name="Corton N."/>
            <person name="Hauser H."/>
            <person name="Gamble J."/>
            <person name="Gilderthorp R."/>
            <person name="Marcello L."/>
            <person name="McQuillan J."/>
            <person name="Otto T.D."/>
            <person name="Quail M.A."/>
            <person name="Sanders M.J."/>
            <person name="van Tonder A."/>
            <person name="Ginger M.L."/>
            <person name="Field M.C."/>
            <person name="Barry J.D."/>
            <person name="Hertz-Fowler C."/>
            <person name="Berriman M."/>
        </authorList>
    </citation>
    <scope>NUCLEOTIDE SEQUENCE</scope>
    <source>
        <strain evidence="12">IL3000</strain>
    </source>
</reference>
<dbReference type="InterPro" id="IPR013525">
    <property type="entry name" value="ABC2_TM"/>
</dbReference>
<dbReference type="InterPro" id="IPR003439">
    <property type="entry name" value="ABC_transporter-like_ATP-bd"/>
</dbReference>
<feature type="transmembrane region" description="Helical" evidence="10">
    <location>
        <begin position="1348"/>
        <end position="1366"/>
    </location>
</feature>
<dbReference type="GO" id="GO:0016020">
    <property type="term" value="C:membrane"/>
    <property type="evidence" value="ECO:0007669"/>
    <property type="project" value="UniProtKB-SubCell"/>
</dbReference>
<evidence type="ECO:0000259" key="11">
    <source>
        <dbReference type="PROSITE" id="PS50893"/>
    </source>
</evidence>
<comment type="similarity">
    <text evidence="2">Belongs to the ABC transporter superfamily. ABCA family.</text>
</comment>
<dbReference type="SMART" id="SM00382">
    <property type="entry name" value="AAA"/>
    <property type="match status" value="2"/>
</dbReference>
<feature type="transmembrane region" description="Helical" evidence="10">
    <location>
        <begin position="448"/>
        <end position="467"/>
    </location>
</feature>
<dbReference type="InterPro" id="IPR026082">
    <property type="entry name" value="ABCA"/>
</dbReference>
<evidence type="ECO:0000256" key="8">
    <source>
        <dbReference type="ARBA" id="ARBA00022989"/>
    </source>
</evidence>
<evidence type="ECO:0000256" key="2">
    <source>
        <dbReference type="ARBA" id="ARBA00008869"/>
    </source>
</evidence>
<dbReference type="Pfam" id="PF00005">
    <property type="entry name" value="ABC_tran"/>
    <property type="match status" value="2"/>
</dbReference>
<dbReference type="InterPro" id="IPR003593">
    <property type="entry name" value="AAA+_ATPase"/>
</dbReference>
<feature type="transmembrane region" description="Helical" evidence="10">
    <location>
        <begin position="1277"/>
        <end position="1304"/>
    </location>
</feature>
<dbReference type="EMBL" id="HE575316">
    <property type="protein sequence ID" value="CCC89810.1"/>
    <property type="molecule type" value="Genomic_DNA"/>
</dbReference>
<evidence type="ECO:0000256" key="6">
    <source>
        <dbReference type="ARBA" id="ARBA00022741"/>
    </source>
</evidence>
<feature type="transmembrane region" description="Helical" evidence="10">
    <location>
        <begin position="1060"/>
        <end position="1079"/>
    </location>
</feature>
<evidence type="ECO:0000256" key="3">
    <source>
        <dbReference type="ARBA" id="ARBA00022448"/>
    </source>
</evidence>
<feature type="transmembrane region" description="Helical" evidence="10">
    <location>
        <begin position="341"/>
        <end position="362"/>
    </location>
</feature>
<keyword evidence="9 10" id="KW-0472">Membrane</keyword>
<feature type="transmembrane region" description="Helical" evidence="10">
    <location>
        <begin position="514"/>
        <end position="535"/>
    </location>
</feature>
<feature type="transmembrane region" description="Helical" evidence="10">
    <location>
        <begin position="1316"/>
        <end position="1342"/>
    </location>
</feature>
<proteinExistence type="inferred from homology"/>
<feature type="transmembrane region" description="Helical" evidence="10">
    <location>
        <begin position="1430"/>
        <end position="1454"/>
    </location>
</feature>
<evidence type="ECO:0000313" key="12">
    <source>
        <dbReference type="EMBL" id="CCC89810.1"/>
    </source>
</evidence>
<keyword evidence="6" id="KW-0547">Nucleotide-binding</keyword>
<evidence type="ECO:0000256" key="4">
    <source>
        <dbReference type="ARBA" id="ARBA00022692"/>
    </source>
</evidence>
<dbReference type="CDD" id="cd03263">
    <property type="entry name" value="ABC_subfamily_A"/>
    <property type="match status" value="2"/>
</dbReference>
<dbReference type="InterPro" id="IPR027417">
    <property type="entry name" value="P-loop_NTPase"/>
</dbReference>
<gene>
    <name evidence="12" type="ORF">TCIL3000_3_2420</name>
</gene>
<dbReference type="PANTHER" id="PTHR19229:SF36">
    <property type="entry name" value="ATP-BINDING CASSETTE SUB-FAMILY A MEMBER 2"/>
    <property type="match status" value="1"/>
</dbReference>
<evidence type="ECO:0000256" key="5">
    <source>
        <dbReference type="ARBA" id="ARBA00022737"/>
    </source>
</evidence>
<evidence type="ECO:0000256" key="9">
    <source>
        <dbReference type="ARBA" id="ARBA00023136"/>
    </source>
</evidence>
<sequence length="1848" mass="204122">MASTWCIQFRAFLLKLLIQLIKTPVITVLTLLLPSVVMTVLFIGYRTSTVTHVQQTNYADRPITNVSKLFEAHFCKNHTAPREFSDRLPIPTCNAMSDAVECLSFVHNSALCVQNVSVAWDAVGELLKVSGPVVVPTLNAYLALSAFVTYELRRKNPNFFARSAAESMAHYGRLILVGRNAEDRELAAKFTKFCTNASVLCGEVLDDETVFSSMDAAHQHAVDNDGEVWAVAELSGDDAEVQSRGEQGRQFTISMNYSATPWTTMSTLPLTKSLEENGNLLYITSGFLTLQNLIQQFYVHTRAGPEKQSEIFDYVNLYGPTLLAMPSPSYLKGSFYKWGQFLPLLSAFAALLAGVRLLNWVVGEKHLMIRECMSVMGLRWSPMALGWFTVALLMDMIASLPASLLMYGSFFSYVTPGVLFVVHLSLLQHTTALCLLLSSFFRGPRRAILTFFMISGACIIPFCTLPREVHAVRLRLLCLLPYIGYFVSFEGLIQYASRQQKFYWRNAFDGEGCVASFVCMTWVSTLVMLLLWVYFDQILPRSSYCSKNPLFFVNKLRRLLRRSQAPKREQYVHPWRTASKDEIPASMRLLMQQCPQSVDDNDGAVAAVLYGLSKNYIKRGSWFQCLCPCAKGMPREDNLACVSDASCLLEFGKVNVVIGPSGCGMSTLLRMAVGIVKPDSGVVHICGRSFQDEPDECRKSIGYCPQVDILWDDLTVEQHLSLYARMKYKGAWDVQETVNDLIETLNLGKQRLSAARKLTGCQRRRLCVGIAIVGDPAVVFLDDPTAGMDIKGRAAVYAALNSGREGRAVLITTHELDEADRIGDCIHIMRNGTVCDSGTSLTLKSRMDVGYTLTCVVSADLTPGEANVSLDRLVSLMRSGDFLTPDAASGRESRSVSQSCRVLGIERRGRQVSFRFPLSLLSSEGVNLFSRLEACREELHLQSIGLSIATLQDVLDYFTTDKNPVEVISRDGDGACSDKAHAMADDFPNGGGECSHVVAAVNLLDDENNGNANTQTCLENGMPASALPASREARGTFRPHLTALFWKKVYCGKRDTQLKIYYVLLPLVLVLISLFVSNVKPTVQHAITLDASLYHMQDKTPNSTVLWTYSQVLDDAFRVRADNLSDALGPHRVPMLVGCYRKACSNVLSDALFRRLEGGVSGEHIALALTSIDNGVPSSVILHNFSSPHAAGESLNALYDVVNNRLFGKGVRITARNGPMPMGPHEKEMLSAFRRIIGCLVITVAFIILPANIVYRLVQEVQRGSYHLQRLAGANMISFWVSSMIFDFTCYLVMEVLVLLVLFASKRDDLVGNLHTAAATVTLFTLYGPAHIVFSYFLSFFFSCPLKAHNTVLIGSLLLGVLWVLVEPMSVRSGRMVTLVMNITYVLRICPCVAFSEALLALACTSLANIRKPHREWPNVFSFLRYNENGLVGGVGTGLLYMGCTFFAYLFLVLAMERLRQSGYACCCLPGIGGDGDTNRNSTACRGERGHKRRRRAGSAGENCRTEEEMLPCRHEVPGNESDLAVDGIMLQHVTKRYRGNPFLALHDVSLTVRRGEALAVLGLNGAGKTTILSILAGRLSSTTGSVYINGTPVMPNIRRRDVGYCPQEDALIDKLTPYEHLRLFSKLRGSTDAQMNTEIPELLRVLDLVGVENHAVSTLNAGSRRRVSLAVALVGGTSFLLLDEPTSNMDVVTRRQICVAMRELRETRTILMATHHLGEMEILADYTAFMESGQLRHVGTPQELKTYFTNDTQYTVRVMFGSTVQPALHPQGDVVSKLCEFFSFPLGPKTCHIRSVSGRTVTLSVACSLLHLCKQVAAVREGTAAGLPQVVQVCATQPQLDDILLTC</sequence>
<evidence type="ECO:0000256" key="10">
    <source>
        <dbReference type="SAM" id="Phobius"/>
    </source>
</evidence>
<dbReference type="GO" id="GO:0140359">
    <property type="term" value="F:ABC-type transporter activity"/>
    <property type="evidence" value="ECO:0007669"/>
    <property type="project" value="InterPro"/>
</dbReference>
<feature type="domain" description="ABC transporter" evidence="11">
    <location>
        <begin position="1529"/>
        <end position="1758"/>
    </location>
</feature>
<dbReference type="VEuPathDB" id="TriTrypDB:TcIL3000_3_2420"/>
<keyword evidence="4 10" id="KW-0812">Transmembrane</keyword>
<keyword evidence="5" id="KW-0677">Repeat</keyword>
<evidence type="ECO:0000256" key="7">
    <source>
        <dbReference type="ARBA" id="ARBA00022840"/>
    </source>
</evidence>